<dbReference type="Gene3D" id="3.30.70.370">
    <property type="match status" value="1"/>
</dbReference>
<dbReference type="FunFam" id="3.30.420.10:FF:000026">
    <property type="entry name" value="DNA polymerase I"/>
    <property type="match status" value="1"/>
</dbReference>
<dbReference type="SUPFAM" id="SSF53098">
    <property type="entry name" value="Ribonuclease H-like"/>
    <property type="match status" value="1"/>
</dbReference>
<dbReference type="GO" id="GO:0006261">
    <property type="term" value="P:DNA-templated DNA replication"/>
    <property type="evidence" value="ECO:0007669"/>
    <property type="project" value="UniProtKB-UniRule"/>
</dbReference>
<keyword evidence="8 16" id="KW-0227">DNA damage</keyword>
<feature type="domain" description="DNA-directed DNA polymerase family A palm" evidence="19">
    <location>
        <begin position="652"/>
        <end position="858"/>
    </location>
</feature>
<dbReference type="InterPro" id="IPR018320">
    <property type="entry name" value="DNA_polymerase_1"/>
</dbReference>
<dbReference type="SMART" id="SM00279">
    <property type="entry name" value="HhH2"/>
    <property type="match status" value="1"/>
</dbReference>
<dbReference type="SMART" id="SM00474">
    <property type="entry name" value="35EXOc"/>
    <property type="match status" value="1"/>
</dbReference>
<evidence type="ECO:0000259" key="18">
    <source>
        <dbReference type="SMART" id="SM00475"/>
    </source>
</evidence>
<proteinExistence type="inferred from homology"/>
<feature type="domain" description="3'-5' exonuclease" evidence="17">
    <location>
        <begin position="293"/>
        <end position="483"/>
    </location>
</feature>
<name>A0A484HR94_9BACT</name>
<keyword evidence="7" id="KW-0540">Nuclease</keyword>
<accession>A0A484HR94</accession>
<dbReference type="InterPro" id="IPR020046">
    <property type="entry name" value="5-3_exonucl_a-hlix_arch_N"/>
</dbReference>
<keyword evidence="11 16" id="KW-0239">DNA-directed DNA polymerase</keyword>
<evidence type="ECO:0000256" key="9">
    <source>
        <dbReference type="ARBA" id="ARBA00022801"/>
    </source>
</evidence>
<dbReference type="InterPro" id="IPR029060">
    <property type="entry name" value="PIN-like_dom_sf"/>
</dbReference>
<evidence type="ECO:0000256" key="7">
    <source>
        <dbReference type="ARBA" id="ARBA00022722"/>
    </source>
</evidence>
<dbReference type="InterPro" id="IPR001098">
    <property type="entry name" value="DNA-dir_DNA_pol_A_palm_dom"/>
</dbReference>
<dbReference type="InterPro" id="IPR019760">
    <property type="entry name" value="DNA-dir_DNA_pol_A_CS"/>
</dbReference>
<dbReference type="CDD" id="cd09859">
    <property type="entry name" value="PIN_53EXO"/>
    <property type="match status" value="1"/>
</dbReference>
<dbReference type="FunFam" id="1.10.150.20:FF:000003">
    <property type="entry name" value="DNA polymerase I"/>
    <property type="match status" value="1"/>
</dbReference>
<dbReference type="Pfam" id="PF02739">
    <property type="entry name" value="5_3_exonuc_N"/>
    <property type="match status" value="1"/>
</dbReference>
<dbReference type="InterPro" id="IPR002298">
    <property type="entry name" value="DNA_polymerase_A"/>
</dbReference>
<dbReference type="InterPro" id="IPR002421">
    <property type="entry name" value="5-3_exonuclease"/>
</dbReference>
<dbReference type="SMART" id="SM00475">
    <property type="entry name" value="53EXOc"/>
    <property type="match status" value="1"/>
</dbReference>
<dbReference type="Gene3D" id="3.40.50.1010">
    <property type="entry name" value="5'-nuclease"/>
    <property type="match status" value="1"/>
</dbReference>
<dbReference type="CDD" id="cd09898">
    <property type="entry name" value="H3TH_53EXO"/>
    <property type="match status" value="1"/>
</dbReference>
<dbReference type="SMART" id="SM00482">
    <property type="entry name" value="POLAc"/>
    <property type="match status" value="1"/>
</dbReference>
<evidence type="ECO:0000256" key="2">
    <source>
        <dbReference type="ARBA" id="ARBA00012417"/>
    </source>
</evidence>
<keyword evidence="6 16" id="KW-0235">DNA replication</keyword>
<dbReference type="Gene3D" id="3.30.420.10">
    <property type="entry name" value="Ribonuclease H-like superfamily/Ribonuclease H"/>
    <property type="match status" value="1"/>
</dbReference>
<dbReference type="InterPro" id="IPR043502">
    <property type="entry name" value="DNA/RNA_pol_sf"/>
</dbReference>
<dbReference type="SUPFAM" id="SSF56672">
    <property type="entry name" value="DNA/RNA polymerases"/>
    <property type="match status" value="1"/>
</dbReference>
<keyword evidence="5 16" id="KW-0548">Nucleotidyltransferase</keyword>
<dbReference type="FunFam" id="3.40.50.1010:FF:000001">
    <property type="entry name" value="DNA polymerase I"/>
    <property type="match status" value="1"/>
</dbReference>
<dbReference type="PRINTS" id="PR00868">
    <property type="entry name" value="DNAPOLI"/>
</dbReference>
<dbReference type="EMBL" id="CAACVI010000052">
    <property type="protein sequence ID" value="VEN75417.1"/>
    <property type="molecule type" value="Genomic_DNA"/>
</dbReference>
<evidence type="ECO:0000256" key="12">
    <source>
        <dbReference type="ARBA" id="ARBA00023125"/>
    </source>
</evidence>
<dbReference type="GO" id="GO:0008408">
    <property type="term" value="F:3'-5' exonuclease activity"/>
    <property type="evidence" value="ECO:0007669"/>
    <property type="project" value="UniProtKB-UniRule"/>
</dbReference>
<dbReference type="CDD" id="cd08637">
    <property type="entry name" value="DNA_pol_A_pol_I_C"/>
    <property type="match status" value="1"/>
</dbReference>
<evidence type="ECO:0000256" key="15">
    <source>
        <dbReference type="NCBIfam" id="TIGR00593"/>
    </source>
</evidence>
<dbReference type="SUPFAM" id="SSF88723">
    <property type="entry name" value="PIN domain-like"/>
    <property type="match status" value="1"/>
</dbReference>
<dbReference type="NCBIfam" id="NF004397">
    <property type="entry name" value="PRK05755.1"/>
    <property type="match status" value="1"/>
</dbReference>
<dbReference type="Gene3D" id="1.20.1060.10">
    <property type="entry name" value="Taq DNA Polymerase, Chain T, domain 4"/>
    <property type="match status" value="1"/>
</dbReference>
<dbReference type="InterPro" id="IPR002562">
    <property type="entry name" value="3'-5'_exonuclease_dom"/>
</dbReference>
<evidence type="ECO:0000256" key="16">
    <source>
        <dbReference type="RuleBase" id="RU004460"/>
    </source>
</evidence>
<keyword evidence="13 16" id="KW-0234">DNA repair</keyword>
<comment type="similarity">
    <text evidence="1 16">Belongs to the DNA polymerase type-A family.</text>
</comment>
<dbReference type="PANTHER" id="PTHR10133:SF27">
    <property type="entry name" value="DNA POLYMERASE NU"/>
    <property type="match status" value="1"/>
</dbReference>
<dbReference type="InterPro" id="IPR020045">
    <property type="entry name" value="DNA_polI_H3TH"/>
</dbReference>
<evidence type="ECO:0000256" key="1">
    <source>
        <dbReference type="ARBA" id="ARBA00007705"/>
    </source>
</evidence>
<protein>
    <recommendedName>
        <fullName evidence="3 15">DNA polymerase I</fullName>
        <ecNumber evidence="2 15">2.7.7.7</ecNumber>
    </recommendedName>
</protein>
<organism evidence="20">
    <name type="scientific">uncultured Desulfobacteraceae bacterium</name>
    <dbReference type="NCBI Taxonomy" id="218296"/>
    <lineage>
        <taxon>Bacteria</taxon>
        <taxon>Pseudomonadati</taxon>
        <taxon>Thermodesulfobacteriota</taxon>
        <taxon>Desulfobacteria</taxon>
        <taxon>Desulfobacterales</taxon>
        <taxon>Desulfobacteraceae</taxon>
        <taxon>environmental samples</taxon>
    </lineage>
</organism>
<evidence type="ECO:0000256" key="8">
    <source>
        <dbReference type="ARBA" id="ARBA00022763"/>
    </source>
</evidence>
<dbReference type="GO" id="GO:0006302">
    <property type="term" value="P:double-strand break repair"/>
    <property type="evidence" value="ECO:0007669"/>
    <property type="project" value="TreeGrafter"/>
</dbReference>
<dbReference type="AlphaFoldDB" id="A0A484HR94"/>
<evidence type="ECO:0000256" key="6">
    <source>
        <dbReference type="ARBA" id="ARBA00022705"/>
    </source>
</evidence>
<evidence type="ECO:0000256" key="4">
    <source>
        <dbReference type="ARBA" id="ARBA00022679"/>
    </source>
</evidence>
<dbReference type="GO" id="GO:0008409">
    <property type="term" value="F:5'-3' exonuclease activity"/>
    <property type="evidence" value="ECO:0007669"/>
    <property type="project" value="UniProtKB-UniRule"/>
</dbReference>
<dbReference type="GO" id="GO:0003887">
    <property type="term" value="F:DNA-directed DNA polymerase activity"/>
    <property type="evidence" value="ECO:0007669"/>
    <property type="project" value="UniProtKB-UniRule"/>
</dbReference>
<keyword evidence="12 16" id="KW-0238">DNA-binding</keyword>
<dbReference type="EC" id="2.7.7.7" evidence="2 15"/>
<dbReference type="InterPro" id="IPR008918">
    <property type="entry name" value="HhH2"/>
</dbReference>
<dbReference type="NCBIfam" id="TIGR00593">
    <property type="entry name" value="pola"/>
    <property type="match status" value="1"/>
</dbReference>
<evidence type="ECO:0000256" key="13">
    <source>
        <dbReference type="ARBA" id="ARBA00023204"/>
    </source>
</evidence>
<feature type="domain" description="5'-3' exonuclease" evidence="18">
    <location>
        <begin position="3"/>
        <end position="259"/>
    </location>
</feature>
<dbReference type="CDD" id="cd06139">
    <property type="entry name" value="DNA_polA_I_Ecoli_like_exo"/>
    <property type="match status" value="1"/>
</dbReference>
<dbReference type="Pfam" id="PF00476">
    <property type="entry name" value="DNA_pol_A"/>
    <property type="match status" value="1"/>
</dbReference>
<dbReference type="Pfam" id="PF01612">
    <property type="entry name" value="DNA_pol_A_exo1"/>
    <property type="match status" value="1"/>
</dbReference>
<dbReference type="SUPFAM" id="SSF47807">
    <property type="entry name" value="5' to 3' exonuclease, C-terminal subdomain"/>
    <property type="match status" value="1"/>
</dbReference>
<keyword evidence="9 16" id="KW-0378">Hydrolase</keyword>
<dbReference type="InterPro" id="IPR036279">
    <property type="entry name" value="5-3_exonuclease_C_sf"/>
</dbReference>
<sequence length="894" mass="100254">MAEKTIYLIDGSAYIHRAYHAVRALSNSSGLPTNAVFGFTRMLMKLIEDRAPEYMGVFFDAKGPTFRHDIYPDYKANRSAMPEDLALQIPYVKEVTRGFRIPAIEKQGFEADDLIGTYARLAQKAGFSVIIATGDKDFMQLVNESVEIWDPMKEKTIDVDEVRKILGADPGQVIDIMGLAGDSADNIPGAPGIGPKTASSLIRTFGSLEGLYDRIHEVTQKKRHENLVKFKDQVFLSRRLAEIDTHMDMDFDPGAFRLSGPDKSALGDLFRRLEFRRLQNEFPQKSDLSGKTYKSVMDPESLARLTGRLSACDLFAMDTETTSKDPMRAEIVGFSFAMEPDEAFYIPCGHDYEGAPAQLSLEDVLKTLKPVLEDPGIKKIGQNIKYDWMVLARRGVEPAGVFFDTMLASYLLNPSRRSHSLDAIALEFLDHKTITYNEAIGKKKGQKGKSCFSEVELETAVPYACEDADITLSAFWTLTPKLSENGLDALMEDVEMPLVPTLKKMEMTGIRVDEKSLKAMSASFQKRLETLEEKIHGLAGEEFNVKSSQQLGHILFEKLELPVLKKTRKKTAYSTDANVLAELSLYHELPGLALRHRALSKLKSTYADSLIGLIHPETGRIHTSFNQTVTVTGRLSSSDPNLQNIPARTEEGREIRAAFIPDRGMTFISADYSQIELRILAHCSEDESLVESFLNGEDIHAQTAREILKAPPSVDSGEIRRRAKAINFGIVYGISAFGLSRQLGIPVKTADAYIQGYFDRRRGVKRYFDRIIAEARKSKKTFTLMNRARFLPDIDSPNARMRKFAERAAMNTPIQGTAADLIKLAMIRMDRELTQRGLKTAMLLSVHDELLFESPLEEEEEVKKLATDVMESIWDLKVPLEVNVRSGKNWSEAH</sequence>
<comment type="function">
    <text evidence="16">In addition to polymerase activity, this DNA polymerase exhibits 3'-5' and 5'-3' exonuclease activity.</text>
</comment>
<evidence type="ECO:0000259" key="17">
    <source>
        <dbReference type="SMART" id="SM00474"/>
    </source>
</evidence>
<dbReference type="Pfam" id="PF01367">
    <property type="entry name" value="5_3_exonuc"/>
    <property type="match status" value="1"/>
</dbReference>
<dbReference type="PANTHER" id="PTHR10133">
    <property type="entry name" value="DNA POLYMERASE I"/>
    <property type="match status" value="1"/>
</dbReference>
<dbReference type="Gene3D" id="1.10.150.20">
    <property type="entry name" value="5' to 3' exonuclease, C-terminal subdomain"/>
    <property type="match status" value="2"/>
</dbReference>
<dbReference type="PROSITE" id="PS00447">
    <property type="entry name" value="DNA_POLYMERASE_A"/>
    <property type="match status" value="1"/>
</dbReference>
<dbReference type="FunFam" id="1.20.1060.10:FF:000001">
    <property type="entry name" value="DNA polymerase I"/>
    <property type="match status" value="1"/>
</dbReference>
<gene>
    <name evidence="16 20" type="primary">polA</name>
    <name evidence="20" type="ORF">EPICR_90012</name>
</gene>
<comment type="catalytic activity">
    <reaction evidence="14 16">
        <text>DNA(n) + a 2'-deoxyribonucleoside 5'-triphosphate = DNA(n+1) + diphosphate</text>
        <dbReference type="Rhea" id="RHEA:22508"/>
        <dbReference type="Rhea" id="RHEA-COMP:17339"/>
        <dbReference type="Rhea" id="RHEA-COMP:17340"/>
        <dbReference type="ChEBI" id="CHEBI:33019"/>
        <dbReference type="ChEBI" id="CHEBI:61560"/>
        <dbReference type="ChEBI" id="CHEBI:173112"/>
        <dbReference type="EC" id="2.7.7.7"/>
    </reaction>
</comment>
<evidence type="ECO:0000256" key="11">
    <source>
        <dbReference type="ARBA" id="ARBA00022932"/>
    </source>
</evidence>
<dbReference type="InterPro" id="IPR012337">
    <property type="entry name" value="RNaseH-like_sf"/>
</dbReference>
<keyword evidence="4 16" id="KW-0808">Transferase</keyword>
<evidence type="ECO:0000313" key="20">
    <source>
        <dbReference type="EMBL" id="VEN75417.1"/>
    </source>
</evidence>
<evidence type="ECO:0000259" key="19">
    <source>
        <dbReference type="SMART" id="SM00482"/>
    </source>
</evidence>
<evidence type="ECO:0000256" key="5">
    <source>
        <dbReference type="ARBA" id="ARBA00022695"/>
    </source>
</evidence>
<keyword evidence="10 16" id="KW-0269">Exonuclease</keyword>
<dbReference type="InterPro" id="IPR036397">
    <property type="entry name" value="RNaseH_sf"/>
</dbReference>
<reference evidence="20" key="1">
    <citation type="submission" date="2019-01" db="EMBL/GenBank/DDBJ databases">
        <authorList>
            <consortium name="Genoscope - CEA"/>
            <person name="William W."/>
        </authorList>
    </citation>
    <scope>NUCLEOTIDE SEQUENCE</scope>
    <source>
        <strain evidence="20">CR-1</strain>
    </source>
</reference>
<dbReference type="GO" id="GO:0003677">
    <property type="term" value="F:DNA binding"/>
    <property type="evidence" value="ECO:0007669"/>
    <property type="project" value="UniProtKB-UniRule"/>
</dbReference>
<evidence type="ECO:0000256" key="14">
    <source>
        <dbReference type="ARBA" id="ARBA00049244"/>
    </source>
</evidence>
<dbReference type="FunFam" id="1.10.150.20:FF:000002">
    <property type="entry name" value="DNA polymerase I"/>
    <property type="match status" value="1"/>
</dbReference>
<evidence type="ECO:0000256" key="3">
    <source>
        <dbReference type="ARBA" id="ARBA00020311"/>
    </source>
</evidence>
<evidence type="ECO:0000256" key="10">
    <source>
        <dbReference type="ARBA" id="ARBA00022839"/>
    </source>
</evidence>